<dbReference type="PANTHER" id="PTHR47396">
    <property type="entry name" value="TYPE I RESTRICTION ENZYME ECOKI R PROTEIN"/>
    <property type="match status" value="1"/>
</dbReference>
<gene>
    <name evidence="2" type="ORF">SCARUB_05003</name>
</gene>
<dbReference type="Pfam" id="PF04851">
    <property type="entry name" value="ResIII"/>
    <property type="match status" value="1"/>
</dbReference>
<dbReference type="Gene3D" id="3.90.1570.30">
    <property type="match status" value="1"/>
</dbReference>
<dbReference type="InterPro" id="IPR050742">
    <property type="entry name" value="Helicase_Restrict-Modif_Enz"/>
</dbReference>
<evidence type="ECO:0000313" key="3">
    <source>
        <dbReference type="Proteomes" id="UP000094056"/>
    </source>
</evidence>
<dbReference type="PATRIC" id="fig|1872076.5.peg.6018"/>
<dbReference type="GO" id="GO:0016787">
    <property type="term" value="F:hydrolase activity"/>
    <property type="evidence" value="ECO:0007669"/>
    <property type="project" value="InterPro"/>
</dbReference>
<dbReference type="PANTHER" id="PTHR47396:SF1">
    <property type="entry name" value="ATP-DEPENDENT HELICASE IRC3-RELATED"/>
    <property type="match status" value="1"/>
</dbReference>
<evidence type="ECO:0000259" key="1">
    <source>
        <dbReference type="Pfam" id="PF04851"/>
    </source>
</evidence>
<protein>
    <submittedName>
        <fullName evidence="2">Deoxyribonuclease</fullName>
    </submittedName>
</protein>
<name>A0A1E3X2P7_9BACT</name>
<comment type="caution">
    <text evidence="2">The sequence shown here is derived from an EMBL/GenBank/DDBJ whole genome shotgun (WGS) entry which is preliminary data.</text>
</comment>
<dbReference type="GO" id="GO:0003677">
    <property type="term" value="F:DNA binding"/>
    <property type="evidence" value="ECO:0007669"/>
    <property type="project" value="InterPro"/>
</dbReference>
<dbReference type="GO" id="GO:0005524">
    <property type="term" value="F:ATP binding"/>
    <property type="evidence" value="ECO:0007669"/>
    <property type="project" value="InterPro"/>
</dbReference>
<sequence length="204" mass="23065">MSPTPEQQARKHIDELLIDSGWQIQDFNEFNLSASLGLAIREFPTETGHADYVLFVDKTAVGAIEAKPIGTTLGGVAEQTAKYIKKFPKEIPHIGLPLYFAYESTGIETYFRDERDPEPRSRRVFSFHKPQTLYEWINEKDTLRTRLQNIPELDVAGLWPCQIEAIEGLEKSFKRAKPRALIQMATGSGKTLSLQTLNGKEVTL</sequence>
<dbReference type="InterPro" id="IPR006935">
    <property type="entry name" value="Helicase/UvrB_N"/>
</dbReference>
<organism evidence="2 3">
    <name type="scientific">Candidatus Scalindua rubra</name>
    <dbReference type="NCBI Taxonomy" id="1872076"/>
    <lineage>
        <taxon>Bacteria</taxon>
        <taxon>Pseudomonadati</taxon>
        <taxon>Planctomycetota</taxon>
        <taxon>Candidatus Brocadiia</taxon>
        <taxon>Candidatus Brocadiales</taxon>
        <taxon>Candidatus Scalinduaceae</taxon>
        <taxon>Candidatus Scalindua</taxon>
    </lineage>
</organism>
<accession>A0A1E3X2P7</accession>
<dbReference type="Proteomes" id="UP000094056">
    <property type="component" value="Unassembled WGS sequence"/>
</dbReference>
<evidence type="ECO:0000313" key="2">
    <source>
        <dbReference type="EMBL" id="ODS29895.1"/>
    </source>
</evidence>
<dbReference type="Gene3D" id="3.40.50.300">
    <property type="entry name" value="P-loop containing nucleotide triphosphate hydrolases"/>
    <property type="match status" value="1"/>
</dbReference>
<dbReference type="AlphaFoldDB" id="A0A1E3X2P7"/>
<dbReference type="SUPFAM" id="SSF52540">
    <property type="entry name" value="P-loop containing nucleoside triphosphate hydrolases"/>
    <property type="match status" value="1"/>
</dbReference>
<reference evidence="2 3" key="1">
    <citation type="submission" date="2016-07" db="EMBL/GenBank/DDBJ databases">
        <title>Draft genome of Scalindua rubra, obtained from a brine-seawater interface in the Red Sea, sheds light on salt adaptation in anammox bacteria.</title>
        <authorList>
            <person name="Speth D.R."/>
            <person name="Lagkouvardos I."/>
            <person name="Wang Y."/>
            <person name="Qian P.-Y."/>
            <person name="Dutilh B.E."/>
            <person name="Jetten M.S."/>
        </authorList>
    </citation>
    <scope>NUCLEOTIDE SEQUENCE [LARGE SCALE GENOMIC DNA]</scope>
    <source>
        <strain evidence="2">BSI-1</strain>
    </source>
</reference>
<proteinExistence type="predicted"/>
<feature type="domain" description="Helicase/UvrB N-terminal" evidence="1">
    <location>
        <begin position="159"/>
        <end position="192"/>
    </location>
</feature>
<dbReference type="InterPro" id="IPR027417">
    <property type="entry name" value="P-loop_NTPase"/>
</dbReference>
<dbReference type="GO" id="GO:0005829">
    <property type="term" value="C:cytosol"/>
    <property type="evidence" value="ECO:0007669"/>
    <property type="project" value="TreeGrafter"/>
</dbReference>
<dbReference type="EMBL" id="MAYW01000341">
    <property type="protein sequence ID" value="ODS29895.1"/>
    <property type="molecule type" value="Genomic_DNA"/>
</dbReference>